<reference evidence="2 3" key="1">
    <citation type="submission" date="2024-09" db="EMBL/GenBank/DDBJ databases">
        <authorList>
            <person name="Sun Q."/>
            <person name="Mori K."/>
        </authorList>
    </citation>
    <scope>NUCLEOTIDE SEQUENCE [LARGE SCALE GENOMIC DNA]</scope>
    <source>
        <strain evidence="2 3">JCM 4362</strain>
    </source>
</reference>
<protein>
    <submittedName>
        <fullName evidence="2">Uncharacterized protein</fullName>
    </submittedName>
</protein>
<keyword evidence="3" id="KW-1185">Reference proteome</keyword>
<evidence type="ECO:0000256" key="1">
    <source>
        <dbReference type="SAM" id="Phobius"/>
    </source>
</evidence>
<evidence type="ECO:0000313" key="2">
    <source>
        <dbReference type="EMBL" id="MFB9522995.1"/>
    </source>
</evidence>
<name>A0ABV5PIF9_STRCM</name>
<dbReference type="RefSeq" id="WP_345219670.1">
    <property type="nucleotide sequence ID" value="NZ_BAAAXE010000002.1"/>
</dbReference>
<accession>A0ABV5PIF9</accession>
<gene>
    <name evidence="2" type="ORF">ACFFTU_23905</name>
</gene>
<proteinExistence type="predicted"/>
<organism evidence="2 3">
    <name type="scientific">Streptomyces cremeus</name>
    <dbReference type="NCBI Taxonomy" id="66881"/>
    <lineage>
        <taxon>Bacteria</taxon>
        <taxon>Bacillati</taxon>
        <taxon>Actinomycetota</taxon>
        <taxon>Actinomycetes</taxon>
        <taxon>Kitasatosporales</taxon>
        <taxon>Streptomycetaceae</taxon>
        <taxon>Streptomyces</taxon>
    </lineage>
</organism>
<comment type="caution">
    <text evidence="2">The sequence shown here is derived from an EMBL/GenBank/DDBJ whole genome shotgun (WGS) entry which is preliminary data.</text>
</comment>
<dbReference type="Proteomes" id="UP001589718">
    <property type="component" value="Unassembled WGS sequence"/>
</dbReference>
<sequence length="76" mass="7895">MRPAGRRNRGYRYGSVAYHAAAAVCAALPLPVSAALFACFLLRAAVLPGRGPRVRTVGLVEPDCSAALAALLLVFA</sequence>
<evidence type="ECO:0000313" key="3">
    <source>
        <dbReference type="Proteomes" id="UP001589718"/>
    </source>
</evidence>
<keyword evidence="1" id="KW-1133">Transmembrane helix</keyword>
<feature type="transmembrane region" description="Helical" evidence="1">
    <location>
        <begin position="20"/>
        <end position="46"/>
    </location>
</feature>
<dbReference type="EMBL" id="JBHMCR010000016">
    <property type="protein sequence ID" value="MFB9522995.1"/>
    <property type="molecule type" value="Genomic_DNA"/>
</dbReference>
<keyword evidence="1" id="KW-0812">Transmembrane</keyword>
<keyword evidence="1" id="KW-0472">Membrane</keyword>